<comment type="caution">
    <text evidence="1">The sequence shown here is derived from an EMBL/GenBank/DDBJ whole genome shotgun (WGS) entry which is preliminary data.</text>
</comment>
<accession>A0A392NT77</accession>
<reference evidence="1 2" key="1">
    <citation type="journal article" date="2018" name="Front. Plant Sci.">
        <title>Red Clover (Trifolium pratense) and Zigzag Clover (T. medium) - A Picture of Genomic Similarities and Differences.</title>
        <authorList>
            <person name="Dluhosova J."/>
            <person name="Istvanek J."/>
            <person name="Nedelnik J."/>
            <person name="Repkova J."/>
        </authorList>
    </citation>
    <scope>NUCLEOTIDE SEQUENCE [LARGE SCALE GENOMIC DNA]</scope>
    <source>
        <strain evidence="2">cv. 10/8</strain>
        <tissue evidence="1">Leaf</tissue>
    </source>
</reference>
<protein>
    <submittedName>
        <fullName evidence="1">Callose synthase 5-like</fullName>
    </submittedName>
</protein>
<organism evidence="1 2">
    <name type="scientific">Trifolium medium</name>
    <dbReference type="NCBI Taxonomy" id="97028"/>
    <lineage>
        <taxon>Eukaryota</taxon>
        <taxon>Viridiplantae</taxon>
        <taxon>Streptophyta</taxon>
        <taxon>Embryophyta</taxon>
        <taxon>Tracheophyta</taxon>
        <taxon>Spermatophyta</taxon>
        <taxon>Magnoliopsida</taxon>
        <taxon>eudicotyledons</taxon>
        <taxon>Gunneridae</taxon>
        <taxon>Pentapetalae</taxon>
        <taxon>rosids</taxon>
        <taxon>fabids</taxon>
        <taxon>Fabales</taxon>
        <taxon>Fabaceae</taxon>
        <taxon>Papilionoideae</taxon>
        <taxon>50 kb inversion clade</taxon>
        <taxon>NPAAA clade</taxon>
        <taxon>Hologalegina</taxon>
        <taxon>IRL clade</taxon>
        <taxon>Trifolieae</taxon>
        <taxon>Trifolium</taxon>
    </lineage>
</organism>
<proteinExistence type="predicted"/>
<name>A0A392NT77_9FABA</name>
<evidence type="ECO:0000313" key="2">
    <source>
        <dbReference type="Proteomes" id="UP000265520"/>
    </source>
</evidence>
<dbReference type="Proteomes" id="UP000265520">
    <property type="component" value="Unassembled WGS sequence"/>
</dbReference>
<feature type="non-terminal residue" evidence="1">
    <location>
        <position position="1"/>
    </location>
</feature>
<dbReference type="EMBL" id="LXQA010051043">
    <property type="protein sequence ID" value="MCI03047.1"/>
    <property type="molecule type" value="Genomic_DNA"/>
</dbReference>
<dbReference type="AlphaFoldDB" id="A0A392NT77"/>
<sequence>VMTPYYNEETVYSKNDLEVENEDGVSIIYYLQKIYPGLYN</sequence>
<keyword evidence="2" id="KW-1185">Reference proteome</keyword>
<evidence type="ECO:0000313" key="1">
    <source>
        <dbReference type="EMBL" id="MCI03047.1"/>
    </source>
</evidence>